<keyword evidence="1" id="KW-0805">Transcription regulation</keyword>
<dbReference type="CDD" id="cd07377">
    <property type="entry name" value="WHTH_GntR"/>
    <property type="match status" value="1"/>
</dbReference>
<dbReference type="Pfam" id="PF00392">
    <property type="entry name" value="GntR"/>
    <property type="match status" value="1"/>
</dbReference>
<dbReference type="InterPro" id="IPR036388">
    <property type="entry name" value="WH-like_DNA-bd_sf"/>
</dbReference>
<protein>
    <submittedName>
        <fullName evidence="5">GntR family transcriptional regulator</fullName>
    </submittedName>
</protein>
<dbReference type="SMART" id="SM00895">
    <property type="entry name" value="FCD"/>
    <property type="match status" value="1"/>
</dbReference>
<dbReference type="PROSITE" id="PS50949">
    <property type="entry name" value="HTH_GNTR"/>
    <property type="match status" value="1"/>
</dbReference>
<dbReference type="SMART" id="SM00345">
    <property type="entry name" value="HTH_GNTR"/>
    <property type="match status" value="1"/>
</dbReference>
<evidence type="ECO:0000256" key="3">
    <source>
        <dbReference type="ARBA" id="ARBA00023163"/>
    </source>
</evidence>
<dbReference type="Proteomes" id="UP001317532">
    <property type="component" value="Chromosome"/>
</dbReference>
<accession>A0AAN2C8Y1</accession>
<dbReference type="Gene3D" id="1.10.10.10">
    <property type="entry name" value="Winged helix-like DNA-binding domain superfamily/Winged helix DNA-binding domain"/>
    <property type="match status" value="1"/>
</dbReference>
<evidence type="ECO:0000256" key="2">
    <source>
        <dbReference type="ARBA" id="ARBA00023125"/>
    </source>
</evidence>
<dbReference type="SUPFAM" id="SSF46785">
    <property type="entry name" value="Winged helix' DNA-binding domain"/>
    <property type="match status" value="1"/>
</dbReference>
<dbReference type="AlphaFoldDB" id="A0AAN2C8Y1"/>
<sequence length="219" mass="24324">MKPRSPETRSEGVIDSLREAILTGRYRPGERLVQDELADAFGISRIPLREALRRLEGEGLVLMSPNRGAIVRPLGPKDVVDLYDLRLALESLALRRAAERYADLREATQQRSEEAMHAIAAGDLTTLFHLDRDYHAELAAASDNPHLVAALGGQWSQIMRVMHAYLEIETYPPGIWDDHAAIASAVAHGDGEAAVARLECHLVLSRDRILSHLRETNAR</sequence>
<dbReference type="InterPro" id="IPR000524">
    <property type="entry name" value="Tscrpt_reg_HTH_GntR"/>
</dbReference>
<dbReference type="Pfam" id="PF07729">
    <property type="entry name" value="FCD"/>
    <property type="match status" value="1"/>
</dbReference>
<reference evidence="5 6" key="1">
    <citation type="journal article" date="2022" name="ISME Commun">
        <title>Vulcanimicrobium alpinus gen. nov. sp. nov., the first cultivated representative of the candidate phylum 'Eremiobacterota', is a metabolically versatile aerobic anoxygenic phototroph.</title>
        <authorList>
            <person name="Yabe S."/>
            <person name="Muto K."/>
            <person name="Abe K."/>
            <person name="Yokota A."/>
            <person name="Staudigel H."/>
            <person name="Tebo B.M."/>
        </authorList>
    </citation>
    <scope>NUCLEOTIDE SEQUENCE [LARGE SCALE GENOMIC DNA]</scope>
    <source>
        <strain evidence="5 6">WC8-2</strain>
    </source>
</reference>
<dbReference type="InterPro" id="IPR011711">
    <property type="entry name" value="GntR_C"/>
</dbReference>
<dbReference type="PANTHER" id="PTHR43537">
    <property type="entry name" value="TRANSCRIPTIONAL REGULATOR, GNTR FAMILY"/>
    <property type="match status" value="1"/>
</dbReference>
<organism evidence="5 6">
    <name type="scientific">Vulcanimicrobium alpinum</name>
    <dbReference type="NCBI Taxonomy" id="3016050"/>
    <lineage>
        <taxon>Bacteria</taxon>
        <taxon>Bacillati</taxon>
        <taxon>Vulcanimicrobiota</taxon>
        <taxon>Vulcanimicrobiia</taxon>
        <taxon>Vulcanimicrobiales</taxon>
        <taxon>Vulcanimicrobiaceae</taxon>
        <taxon>Vulcanimicrobium</taxon>
    </lineage>
</organism>
<evidence type="ECO:0000313" key="6">
    <source>
        <dbReference type="Proteomes" id="UP001317532"/>
    </source>
</evidence>
<dbReference type="GO" id="GO:0003700">
    <property type="term" value="F:DNA-binding transcription factor activity"/>
    <property type="evidence" value="ECO:0007669"/>
    <property type="project" value="InterPro"/>
</dbReference>
<keyword evidence="2" id="KW-0238">DNA-binding</keyword>
<evidence type="ECO:0000256" key="1">
    <source>
        <dbReference type="ARBA" id="ARBA00023015"/>
    </source>
</evidence>
<proteinExistence type="predicted"/>
<name>A0AAN2C8Y1_UNVUL</name>
<dbReference type="GO" id="GO:0003677">
    <property type="term" value="F:DNA binding"/>
    <property type="evidence" value="ECO:0007669"/>
    <property type="project" value="UniProtKB-KW"/>
</dbReference>
<keyword evidence="3" id="KW-0804">Transcription</keyword>
<dbReference type="PANTHER" id="PTHR43537:SF24">
    <property type="entry name" value="GLUCONATE OPERON TRANSCRIPTIONAL REPRESSOR"/>
    <property type="match status" value="1"/>
</dbReference>
<feature type="domain" description="HTH gntR-type" evidence="4">
    <location>
        <begin position="7"/>
        <end position="74"/>
    </location>
</feature>
<gene>
    <name evidence="5" type="ORF">WPS_02980</name>
</gene>
<dbReference type="EMBL" id="AP025523">
    <property type="protein sequence ID" value="BDE05022.1"/>
    <property type="molecule type" value="Genomic_DNA"/>
</dbReference>
<dbReference type="SUPFAM" id="SSF48008">
    <property type="entry name" value="GntR ligand-binding domain-like"/>
    <property type="match status" value="1"/>
</dbReference>
<dbReference type="PRINTS" id="PR00035">
    <property type="entry name" value="HTHGNTR"/>
</dbReference>
<dbReference type="InterPro" id="IPR008920">
    <property type="entry name" value="TF_FadR/GntR_C"/>
</dbReference>
<dbReference type="KEGG" id="vab:WPS_02980"/>
<evidence type="ECO:0000313" key="5">
    <source>
        <dbReference type="EMBL" id="BDE05022.1"/>
    </source>
</evidence>
<dbReference type="Gene3D" id="1.20.120.530">
    <property type="entry name" value="GntR ligand-binding domain-like"/>
    <property type="match status" value="1"/>
</dbReference>
<evidence type="ECO:0000259" key="4">
    <source>
        <dbReference type="PROSITE" id="PS50949"/>
    </source>
</evidence>
<keyword evidence="6" id="KW-1185">Reference proteome</keyword>
<dbReference type="InterPro" id="IPR036390">
    <property type="entry name" value="WH_DNA-bd_sf"/>
</dbReference>